<gene>
    <name evidence="1" type="ORF">Thini_3943</name>
</gene>
<reference evidence="2" key="1">
    <citation type="journal article" date="2011" name="Stand. Genomic Sci.">
        <title>Genome sequence of the filamentous, gliding Thiothrix nivea neotype strain (JP2(T)).</title>
        <authorList>
            <person name="Lapidus A."/>
            <person name="Nolan M."/>
            <person name="Lucas S."/>
            <person name="Glavina Del Rio T."/>
            <person name="Tice H."/>
            <person name="Cheng J.F."/>
            <person name="Tapia R."/>
            <person name="Han C."/>
            <person name="Goodwin L."/>
            <person name="Pitluck S."/>
            <person name="Liolios K."/>
            <person name="Pagani I."/>
            <person name="Ivanova N."/>
            <person name="Huntemann M."/>
            <person name="Mavromatis K."/>
            <person name="Mikhailova N."/>
            <person name="Pati A."/>
            <person name="Chen A."/>
            <person name="Palaniappan K."/>
            <person name="Land M."/>
            <person name="Brambilla E.M."/>
            <person name="Rohde M."/>
            <person name="Abt B."/>
            <person name="Verbarg S."/>
            <person name="Goker M."/>
            <person name="Bristow J."/>
            <person name="Eisen J.A."/>
            <person name="Markowitz V."/>
            <person name="Hugenholtz P."/>
            <person name="Kyrpides N.C."/>
            <person name="Klenk H.P."/>
            <person name="Woyke T."/>
        </authorList>
    </citation>
    <scope>NUCLEOTIDE SEQUENCE [LARGE SCALE GENOMIC DNA]</scope>
    <source>
        <strain evidence="2">ATCC 35100 / DSM 5205 / JP2</strain>
    </source>
</reference>
<keyword evidence="2" id="KW-1185">Reference proteome</keyword>
<dbReference type="OrthoDB" id="5625825at2"/>
<evidence type="ECO:0000313" key="1">
    <source>
        <dbReference type="EMBL" id="EIJ36443.1"/>
    </source>
</evidence>
<name>A0A656HJA3_THINJ</name>
<accession>A0A656HJA3</accession>
<organism evidence="1 2">
    <name type="scientific">Thiothrix nivea (strain ATCC 35100 / DSM 5205 / JP2)</name>
    <dbReference type="NCBI Taxonomy" id="870187"/>
    <lineage>
        <taxon>Bacteria</taxon>
        <taxon>Pseudomonadati</taxon>
        <taxon>Pseudomonadota</taxon>
        <taxon>Gammaproteobacteria</taxon>
        <taxon>Thiotrichales</taxon>
        <taxon>Thiotrichaceae</taxon>
        <taxon>Thiothrix</taxon>
    </lineage>
</organism>
<evidence type="ECO:0000313" key="2">
    <source>
        <dbReference type="Proteomes" id="UP000005317"/>
    </source>
</evidence>
<proteinExistence type="predicted"/>
<dbReference type="EMBL" id="JH651384">
    <property type="protein sequence ID" value="EIJ36443.1"/>
    <property type="molecule type" value="Genomic_DNA"/>
</dbReference>
<dbReference type="AlphaFoldDB" id="A0A656HJA3"/>
<protein>
    <submittedName>
        <fullName evidence="1">Uncharacterized protein</fullName>
    </submittedName>
</protein>
<sequence>MDRPLHTPPTVAEAKQRLRAASGRIDYLAPVKRHPLEAAGAAFLAGLLWKRLGENHLPPGLLTLAVHLLKRL</sequence>
<dbReference type="RefSeq" id="WP_002710315.1">
    <property type="nucleotide sequence ID" value="NZ_JH651384.1"/>
</dbReference>
<dbReference type="Proteomes" id="UP000005317">
    <property type="component" value="Unassembled WGS sequence"/>
</dbReference>